<protein>
    <recommendedName>
        <fullName evidence="3">DUF4302 domain-containing protein</fullName>
    </recommendedName>
</protein>
<organism evidence="1 2">
    <name type="scientific">Flavihumibacter petaseus NBRC 106054</name>
    <dbReference type="NCBI Taxonomy" id="1220578"/>
    <lineage>
        <taxon>Bacteria</taxon>
        <taxon>Pseudomonadati</taxon>
        <taxon>Bacteroidota</taxon>
        <taxon>Chitinophagia</taxon>
        <taxon>Chitinophagales</taxon>
        <taxon>Chitinophagaceae</taxon>
        <taxon>Flavihumibacter</taxon>
    </lineage>
</organism>
<dbReference type="PROSITE" id="PS51257">
    <property type="entry name" value="PROKAR_LIPOPROTEIN"/>
    <property type="match status" value="1"/>
</dbReference>
<name>A0A0E9N3J9_9BACT</name>
<dbReference type="AlphaFoldDB" id="A0A0E9N3J9"/>
<evidence type="ECO:0000313" key="2">
    <source>
        <dbReference type="Proteomes" id="UP000033121"/>
    </source>
</evidence>
<dbReference type="Proteomes" id="UP000033121">
    <property type="component" value="Unassembled WGS sequence"/>
</dbReference>
<dbReference type="InterPro" id="IPR025396">
    <property type="entry name" value="DUF4302"/>
</dbReference>
<dbReference type="RefSeq" id="WP_046369739.1">
    <property type="nucleotide sequence ID" value="NZ_BBWV01000002.1"/>
</dbReference>
<dbReference type="OrthoDB" id="707849at2"/>
<proteinExistence type="predicted"/>
<evidence type="ECO:0000313" key="1">
    <source>
        <dbReference type="EMBL" id="GAO43930.1"/>
    </source>
</evidence>
<sequence length="434" mass="48616">MKRILSLLLIAGLFSACQKDESPFDKGPDERINETLASYEQALVSSPAGWNATIITGTGGLFNFHFRFNASNRVFMFSDFNQETAGTEKESSYRLKSLQQPVLMFDTYSYIHLLGDPTGSVNGGQNGEGLKVDFEYSLDTLYADSIILTGRFYGTRLKLIKSDQADLDAWQNGIWENNLAFLNISEILEYFKRFSHAGVTYEMLIDETSRTILFHWVSGGTLRTFVTSYYFDNTGLVLQEPLVNGNTTITGFDHFDWNDNNKTLDMQVNGQDATIAGATAPLRTDLGAPRRWWEAAANAGSYWISPTGFHVNGVDDAYHVTEVPNYYFTIFWPAYGRTQDNVVVDILGFVTQEIGGLALNIAAGYRPPNFTSDGRVVFPFLDVLTDVPPEAKDAFEKTYQKFSEAEGFYFVQTGASSYDMVAASDARSWISWVR</sequence>
<evidence type="ECO:0008006" key="3">
    <source>
        <dbReference type="Google" id="ProtNLM"/>
    </source>
</evidence>
<dbReference type="STRING" id="1220578.FPE01S_02_10360"/>
<dbReference type="EMBL" id="BBWV01000002">
    <property type="protein sequence ID" value="GAO43930.1"/>
    <property type="molecule type" value="Genomic_DNA"/>
</dbReference>
<gene>
    <name evidence="1" type="ORF">FPE01S_02_10360</name>
</gene>
<accession>A0A0E9N3J9</accession>
<dbReference type="Pfam" id="PF14135">
    <property type="entry name" value="DUF4302"/>
    <property type="match status" value="1"/>
</dbReference>
<keyword evidence="2" id="KW-1185">Reference proteome</keyword>
<reference evidence="1 2" key="1">
    <citation type="submission" date="2015-04" db="EMBL/GenBank/DDBJ databases">
        <title>Whole genome shotgun sequence of Flavihumibacter petaseus NBRC 106054.</title>
        <authorList>
            <person name="Miyazawa S."/>
            <person name="Hosoyama A."/>
            <person name="Hashimoto M."/>
            <person name="Noguchi M."/>
            <person name="Tsuchikane K."/>
            <person name="Ohji S."/>
            <person name="Yamazoe A."/>
            <person name="Ichikawa N."/>
            <person name="Kimura A."/>
            <person name="Fujita N."/>
        </authorList>
    </citation>
    <scope>NUCLEOTIDE SEQUENCE [LARGE SCALE GENOMIC DNA]</scope>
    <source>
        <strain evidence="1 2">NBRC 106054</strain>
    </source>
</reference>
<comment type="caution">
    <text evidence="1">The sequence shown here is derived from an EMBL/GenBank/DDBJ whole genome shotgun (WGS) entry which is preliminary data.</text>
</comment>